<reference evidence="1" key="1">
    <citation type="submission" date="2019-08" db="EMBL/GenBank/DDBJ databases">
        <title>Genome sequence of Clostridiales bacterium MT110.</title>
        <authorList>
            <person name="Cao J."/>
        </authorList>
    </citation>
    <scope>NUCLEOTIDE SEQUENCE</scope>
    <source>
        <strain evidence="1">MT110</strain>
    </source>
</reference>
<dbReference type="Proteomes" id="UP000594014">
    <property type="component" value="Chromosome"/>
</dbReference>
<gene>
    <name evidence="1" type="ORF">FRZ06_16315</name>
</gene>
<keyword evidence="2" id="KW-1185">Reference proteome</keyword>
<evidence type="ECO:0000313" key="2">
    <source>
        <dbReference type="Proteomes" id="UP000594014"/>
    </source>
</evidence>
<organism evidence="1 2">
    <name type="scientific">Anoxybacterium hadale</name>
    <dbReference type="NCBI Taxonomy" id="3408580"/>
    <lineage>
        <taxon>Bacteria</taxon>
        <taxon>Bacillati</taxon>
        <taxon>Bacillota</taxon>
        <taxon>Clostridia</taxon>
        <taxon>Peptostreptococcales</taxon>
        <taxon>Anaerovoracaceae</taxon>
        <taxon>Anoxybacterium</taxon>
    </lineage>
</organism>
<sequence length="295" mass="33115">MAGPKGRGLGKGLEALFNDVEINAHDSDKAADGEGILFIDINQIKPNSKQPRKSFPDEKIEELARSIEVHGIIQPIMVRPSREGYEIVAGERRWRAARRAGLKQVPCIIRELTEEQNMLVAIIENMQREDLNPMEEAEALNQMITTFGLTQEEVSRSVGKSRPYITNSLRLLKLPEGVRDLVVQGELSNGHARALVSVRDERKQMELANRAAQDGLSVREIEALANRENEGPVKKAVKAKARGKNRELTDLEEELKNALGTKVAINHGSRKGKIEIEYYSRDELERLLELLLSLK</sequence>
<protein>
    <submittedName>
        <fullName evidence="1">ParB/RepB/Spo0J family partition protein</fullName>
    </submittedName>
</protein>
<dbReference type="EMBL" id="CP042469">
    <property type="protein sequence ID" value="QOX64798.1"/>
    <property type="molecule type" value="Genomic_DNA"/>
</dbReference>
<name>A0ACD1AF16_9FIRM</name>
<evidence type="ECO:0000313" key="1">
    <source>
        <dbReference type="EMBL" id="QOX64798.1"/>
    </source>
</evidence>
<accession>A0ACD1AF16</accession>
<proteinExistence type="predicted"/>